<dbReference type="EMBL" id="RQHW01000027">
    <property type="protein sequence ID" value="TGN19795.1"/>
    <property type="molecule type" value="Genomic_DNA"/>
</dbReference>
<keyword evidence="2" id="KW-0732">Signal</keyword>
<dbReference type="PROSITE" id="PS50005">
    <property type="entry name" value="TPR"/>
    <property type="match status" value="3"/>
</dbReference>
<dbReference type="InterPro" id="IPR019734">
    <property type="entry name" value="TPR_rpt"/>
</dbReference>
<dbReference type="InterPro" id="IPR011990">
    <property type="entry name" value="TPR-like_helical_dom_sf"/>
</dbReference>
<evidence type="ECO:0000313" key="4">
    <source>
        <dbReference type="Proteomes" id="UP000298058"/>
    </source>
</evidence>
<organism evidence="3 4">
    <name type="scientific">Leptospira idonii</name>
    <dbReference type="NCBI Taxonomy" id="1193500"/>
    <lineage>
        <taxon>Bacteria</taxon>
        <taxon>Pseudomonadati</taxon>
        <taxon>Spirochaetota</taxon>
        <taxon>Spirochaetia</taxon>
        <taxon>Leptospirales</taxon>
        <taxon>Leptospiraceae</taxon>
        <taxon>Leptospira</taxon>
    </lineage>
</organism>
<dbReference type="Pfam" id="PF13181">
    <property type="entry name" value="TPR_8"/>
    <property type="match status" value="1"/>
</dbReference>
<dbReference type="AlphaFoldDB" id="A0A4R9M1T0"/>
<dbReference type="PANTHER" id="PTHR44117">
    <property type="entry name" value="INTRAFLAGELLAR TRANSPORT PROTEIN 88 HOMOLOG"/>
    <property type="match status" value="1"/>
</dbReference>
<evidence type="ECO:0000256" key="1">
    <source>
        <dbReference type="PROSITE-ProRule" id="PRU00339"/>
    </source>
</evidence>
<feature type="chain" id="PRO_5020960532" evidence="2">
    <location>
        <begin position="28"/>
        <end position="192"/>
    </location>
</feature>
<evidence type="ECO:0000256" key="2">
    <source>
        <dbReference type="SAM" id="SignalP"/>
    </source>
</evidence>
<dbReference type="SUPFAM" id="SSF48452">
    <property type="entry name" value="TPR-like"/>
    <property type="match status" value="1"/>
</dbReference>
<name>A0A4R9M1T0_9LEPT</name>
<dbReference type="GO" id="GO:0005814">
    <property type="term" value="C:centriole"/>
    <property type="evidence" value="ECO:0007669"/>
    <property type="project" value="TreeGrafter"/>
</dbReference>
<evidence type="ECO:0000313" key="3">
    <source>
        <dbReference type="EMBL" id="TGN19795.1"/>
    </source>
</evidence>
<feature type="repeat" description="TPR" evidence="1">
    <location>
        <begin position="74"/>
        <end position="107"/>
    </location>
</feature>
<accession>A0A4R9M1T0</accession>
<reference evidence="3" key="1">
    <citation type="journal article" date="2019" name="PLoS Negl. Trop. Dis.">
        <title>Revisiting the worldwide diversity of Leptospira species in the environment.</title>
        <authorList>
            <person name="Vincent A.T."/>
            <person name="Schiettekatte O."/>
            <person name="Bourhy P."/>
            <person name="Veyrier F.J."/>
            <person name="Picardeau M."/>
        </authorList>
    </citation>
    <scope>NUCLEOTIDE SEQUENCE [LARGE SCALE GENOMIC DNA]</scope>
    <source>
        <strain evidence="3">201300427</strain>
    </source>
</reference>
<keyword evidence="4" id="KW-1185">Reference proteome</keyword>
<dbReference type="RefSeq" id="WP_135759855.1">
    <property type="nucleotide sequence ID" value="NZ_RQHW01000027.1"/>
</dbReference>
<gene>
    <name evidence="3" type="ORF">EHS15_07040</name>
</gene>
<feature type="repeat" description="TPR" evidence="1">
    <location>
        <begin position="142"/>
        <end position="175"/>
    </location>
</feature>
<sequence>MKLTTIKRQIFVIFVIFAQIFSSQMCAESKSEDMNSKFQATEKNNEGIRYLQAKDIGKAKELFEEAFKLDGTSPEYPSNIGYCYLISNQLDEAEKYFKKSLNVDSRYFRAHYNMGVLLQTKGDIENAKESYAKAVNSNPSFPEANYNLALMYMRLGQKKSAIEYFEKFISVASPDMQQPVKDAKQRIIELKK</sequence>
<feature type="signal peptide" evidence="2">
    <location>
        <begin position="1"/>
        <end position="27"/>
    </location>
</feature>
<keyword evidence="1" id="KW-0802">TPR repeat</keyword>
<dbReference type="SMART" id="SM00028">
    <property type="entry name" value="TPR"/>
    <property type="match status" value="4"/>
</dbReference>
<dbReference type="Pfam" id="PF13432">
    <property type="entry name" value="TPR_16"/>
    <property type="match status" value="1"/>
</dbReference>
<protein>
    <submittedName>
        <fullName evidence="3">Tetratricopeptide repeat protein</fullName>
    </submittedName>
</protein>
<feature type="repeat" description="TPR" evidence="1">
    <location>
        <begin position="108"/>
        <end position="141"/>
    </location>
</feature>
<dbReference type="GO" id="GO:0019894">
    <property type="term" value="F:kinesin binding"/>
    <property type="evidence" value="ECO:0007669"/>
    <property type="project" value="TreeGrafter"/>
</dbReference>
<dbReference type="Proteomes" id="UP000298058">
    <property type="component" value="Unassembled WGS sequence"/>
</dbReference>
<comment type="caution">
    <text evidence="3">The sequence shown here is derived from an EMBL/GenBank/DDBJ whole genome shotgun (WGS) entry which is preliminary data.</text>
</comment>
<dbReference type="Gene3D" id="1.25.40.10">
    <property type="entry name" value="Tetratricopeptide repeat domain"/>
    <property type="match status" value="2"/>
</dbReference>
<dbReference type="OrthoDB" id="9769030at2"/>
<proteinExistence type="predicted"/>
<dbReference type="PANTHER" id="PTHR44117:SF1">
    <property type="entry name" value="INTRAFLAGELLAR TRANSPORT PROTEIN 88 HOMOLOG"/>
    <property type="match status" value="1"/>
</dbReference>